<feature type="region of interest" description="Disordered" evidence="1">
    <location>
        <begin position="1"/>
        <end position="44"/>
    </location>
</feature>
<reference evidence="2" key="1">
    <citation type="journal article" date="2020" name="G3 (Bethesda)">
        <title>High-Quality Assemblies for Three Invasive Social Wasps from the &lt;i&gt;Vespula&lt;/i&gt; Genus.</title>
        <authorList>
            <person name="Harrop T.W.R."/>
            <person name="Guhlin J."/>
            <person name="McLaughlin G.M."/>
            <person name="Permina E."/>
            <person name="Stockwell P."/>
            <person name="Gilligan J."/>
            <person name="Le Lec M.F."/>
            <person name="Gruber M.A.M."/>
            <person name="Quinn O."/>
            <person name="Lovegrove M."/>
            <person name="Duncan E.J."/>
            <person name="Remnant E.J."/>
            <person name="Van Eeckhoven J."/>
            <person name="Graham B."/>
            <person name="Knapp R.A."/>
            <person name="Langford K.W."/>
            <person name="Kronenberg Z."/>
            <person name="Press M.O."/>
            <person name="Eacker S.M."/>
            <person name="Wilson-Rankin E.E."/>
            <person name="Purcell J."/>
            <person name="Lester P.J."/>
            <person name="Dearden P.K."/>
        </authorList>
    </citation>
    <scope>NUCLEOTIDE SEQUENCE</scope>
    <source>
        <strain evidence="2">Linc-1</strain>
    </source>
</reference>
<gene>
    <name evidence="2" type="ORF">HZH68_000274</name>
</gene>
<keyword evidence="3" id="KW-1185">Reference proteome</keyword>
<proteinExistence type="predicted"/>
<evidence type="ECO:0000313" key="2">
    <source>
        <dbReference type="EMBL" id="KAF7417621.1"/>
    </source>
</evidence>
<feature type="compositionally biased region" description="Acidic residues" evidence="1">
    <location>
        <begin position="1"/>
        <end position="26"/>
    </location>
</feature>
<organism evidence="2 3">
    <name type="scientific">Vespula germanica</name>
    <name type="common">German yellow jacket</name>
    <name type="synonym">Paravespula germanica</name>
    <dbReference type="NCBI Taxonomy" id="30212"/>
    <lineage>
        <taxon>Eukaryota</taxon>
        <taxon>Metazoa</taxon>
        <taxon>Ecdysozoa</taxon>
        <taxon>Arthropoda</taxon>
        <taxon>Hexapoda</taxon>
        <taxon>Insecta</taxon>
        <taxon>Pterygota</taxon>
        <taxon>Neoptera</taxon>
        <taxon>Endopterygota</taxon>
        <taxon>Hymenoptera</taxon>
        <taxon>Apocrita</taxon>
        <taxon>Aculeata</taxon>
        <taxon>Vespoidea</taxon>
        <taxon>Vespidae</taxon>
        <taxon>Vespinae</taxon>
        <taxon>Vespula</taxon>
    </lineage>
</organism>
<dbReference type="Proteomes" id="UP000617340">
    <property type="component" value="Unassembled WGS sequence"/>
</dbReference>
<sequence length="91" mass="10088">MSVQGEVEEDEDEDKDEDEDEDENEEGGGWKQVERSQGIRATSANSIVPYGTRPHTDIYNVIPKSFAIEIALTAFDFIARYAPISHGLSAV</sequence>
<dbReference type="EMBL" id="JACSDZ010000001">
    <property type="protein sequence ID" value="KAF7417621.1"/>
    <property type="molecule type" value="Genomic_DNA"/>
</dbReference>
<accession>A0A834NTH6</accession>
<comment type="caution">
    <text evidence="2">The sequence shown here is derived from an EMBL/GenBank/DDBJ whole genome shotgun (WGS) entry which is preliminary data.</text>
</comment>
<evidence type="ECO:0000313" key="3">
    <source>
        <dbReference type="Proteomes" id="UP000617340"/>
    </source>
</evidence>
<name>A0A834NTH6_VESGE</name>
<dbReference type="AlphaFoldDB" id="A0A834NTH6"/>
<protein>
    <submittedName>
        <fullName evidence="2">Uncharacterized protein</fullName>
    </submittedName>
</protein>
<evidence type="ECO:0000256" key="1">
    <source>
        <dbReference type="SAM" id="MobiDB-lite"/>
    </source>
</evidence>